<organism evidence="1 2">
    <name type="scientific">Gossypium arboreum</name>
    <name type="common">Tree cotton</name>
    <name type="synonym">Gossypium nanking</name>
    <dbReference type="NCBI Taxonomy" id="29729"/>
    <lineage>
        <taxon>Eukaryota</taxon>
        <taxon>Viridiplantae</taxon>
        <taxon>Streptophyta</taxon>
        <taxon>Embryophyta</taxon>
        <taxon>Tracheophyta</taxon>
        <taxon>Spermatophyta</taxon>
        <taxon>Magnoliopsida</taxon>
        <taxon>eudicotyledons</taxon>
        <taxon>Gunneridae</taxon>
        <taxon>Pentapetalae</taxon>
        <taxon>rosids</taxon>
        <taxon>malvids</taxon>
        <taxon>Malvales</taxon>
        <taxon>Malvaceae</taxon>
        <taxon>Malvoideae</taxon>
        <taxon>Gossypium</taxon>
    </lineage>
</organism>
<dbReference type="AlphaFoldDB" id="A0A0B0PM49"/>
<evidence type="ECO:0000313" key="2">
    <source>
        <dbReference type="Proteomes" id="UP000032142"/>
    </source>
</evidence>
<accession>A0A0B0PM49</accession>
<name>A0A0B0PM49_GOSAR</name>
<protein>
    <submittedName>
        <fullName evidence="1">Uncharacterized protein</fullName>
    </submittedName>
</protein>
<dbReference type="Proteomes" id="UP000032142">
    <property type="component" value="Unassembled WGS sequence"/>
</dbReference>
<proteinExistence type="predicted"/>
<sequence length="41" mass="4899">MRKYAISANELGICEMHMNFVVCDSIWLWNICNLILFKCFK</sequence>
<dbReference type="EMBL" id="KN434400">
    <property type="protein sequence ID" value="KHG25932.1"/>
    <property type="molecule type" value="Genomic_DNA"/>
</dbReference>
<reference evidence="2" key="1">
    <citation type="submission" date="2014-09" db="EMBL/GenBank/DDBJ databases">
        <authorList>
            <person name="Mudge J."/>
            <person name="Ramaraj T."/>
            <person name="Lindquist I.E."/>
            <person name="Bharti A.K."/>
            <person name="Sundararajan A."/>
            <person name="Cameron C.T."/>
            <person name="Woodward J.E."/>
            <person name="May G.D."/>
            <person name="Brubaker C."/>
            <person name="Broadhvest J."/>
            <person name="Wilkins T.A."/>
        </authorList>
    </citation>
    <scope>NUCLEOTIDE SEQUENCE</scope>
    <source>
        <strain evidence="2">cv. AKA8401</strain>
    </source>
</reference>
<gene>
    <name evidence="1" type="ORF">F383_02213</name>
</gene>
<evidence type="ECO:0000313" key="1">
    <source>
        <dbReference type="EMBL" id="KHG25932.1"/>
    </source>
</evidence>
<keyword evidence="2" id="KW-1185">Reference proteome</keyword>